<evidence type="ECO:0000313" key="2">
    <source>
        <dbReference type="Proteomes" id="UP001614394"/>
    </source>
</evidence>
<proteinExistence type="predicted"/>
<keyword evidence="2" id="KW-1185">Reference proteome</keyword>
<dbReference type="RefSeq" id="WP_399656244.1">
    <property type="nucleotide sequence ID" value="NZ_JBITYG010000012.1"/>
</dbReference>
<organism evidence="1 2">
    <name type="scientific">Streptomyces fildesensis</name>
    <dbReference type="NCBI Taxonomy" id="375757"/>
    <lineage>
        <taxon>Bacteria</taxon>
        <taxon>Bacillati</taxon>
        <taxon>Actinomycetota</taxon>
        <taxon>Actinomycetes</taxon>
        <taxon>Kitasatosporales</taxon>
        <taxon>Streptomycetaceae</taxon>
        <taxon>Streptomyces</taxon>
    </lineage>
</organism>
<protein>
    <submittedName>
        <fullName evidence="1">Uncharacterized protein</fullName>
    </submittedName>
</protein>
<evidence type="ECO:0000313" key="1">
    <source>
        <dbReference type="EMBL" id="MFI9105512.1"/>
    </source>
</evidence>
<gene>
    <name evidence="1" type="ORF">ACIGXA_33895</name>
</gene>
<sequence length="210" mass="22758">MTTLRSAAYRFTPIGKVLSVRGLVSHLGLSGEISGRDLLRRLTPQSYYIRSGDLGPSTVTGKADLVVFSDGFWSYRGDVHESGLIGHDYVLGILLDYVDPNGEVYAYANDGTVHGLDIGSDDDSWQKDGWDQRISRNWDAIAAAGWQANLHVSTNLLAAVEAMAVALPVVRYGAAVVALVVVFVASPNTKFHWQATEDGQGVEAVWTGQY</sequence>
<dbReference type="EMBL" id="JBITYG010000012">
    <property type="protein sequence ID" value="MFI9105512.1"/>
    <property type="molecule type" value="Genomic_DNA"/>
</dbReference>
<reference evidence="1 2" key="1">
    <citation type="submission" date="2024-10" db="EMBL/GenBank/DDBJ databases">
        <title>The Natural Products Discovery Center: Release of the First 8490 Sequenced Strains for Exploring Actinobacteria Biosynthetic Diversity.</title>
        <authorList>
            <person name="Kalkreuter E."/>
            <person name="Kautsar S.A."/>
            <person name="Yang D."/>
            <person name="Bader C.D."/>
            <person name="Teijaro C.N."/>
            <person name="Fluegel L."/>
            <person name="Davis C.M."/>
            <person name="Simpson J.R."/>
            <person name="Lauterbach L."/>
            <person name="Steele A.D."/>
            <person name="Gui C."/>
            <person name="Meng S."/>
            <person name="Li G."/>
            <person name="Viehrig K."/>
            <person name="Ye F."/>
            <person name="Su P."/>
            <person name="Kiefer A.F."/>
            <person name="Nichols A."/>
            <person name="Cepeda A.J."/>
            <person name="Yan W."/>
            <person name="Fan B."/>
            <person name="Jiang Y."/>
            <person name="Adhikari A."/>
            <person name="Zheng C.-J."/>
            <person name="Schuster L."/>
            <person name="Cowan T.M."/>
            <person name="Smanski M.J."/>
            <person name="Chevrette M.G."/>
            <person name="De Carvalho L.P.S."/>
            <person name="Shen B."/>
        </authorList>
    </citation>
    <scope>NUCLEOTIDE SEQUENCE [LARGE SCALE GENOMIC DNA]</scope>
    <source>
        <strain evidence="1 2">NPDC053399</strain>
    </source>
</reference>
<name>A0ABW8CI88_9ACTN</name>
<comment type="caution">
    <text evidence="1">The sequence shown here is derived from an EMBL/GenBank/DDBJ whole genome shotgun (WGS) entry which is preliminary data.</text>
</comment>
<accession>A0ABW8CI88</accession>
<dbReference type="Proteomes" id="UP001614394">
    <property type="component" value="Unassembled WGS sequence"/>
</dbReference>